<accession>A0A8H7N9T7</accession>
<dbReference type="Proteomes" id="UP000616885">
    <property type="component" value="Unassembled WGS sequence"/>
</dbReference>
<evidence type="ECO:0000313" key="3">
    <source>
        <dbReference type="Proteomes" id="UP000616885"/>
    </source>
</evidence>
<dbReference type="AlphaFoldDB" id="A0A8H7N9T7"/>
<feature type="region of interest" description="Disordered" evidence="1">
    <location>
        <begin position="66"/>
        <end position="97"/>
    </location>
</feature>
<protein>
    <submittedName>
        <fullName evidence="2">Uncharacterized protein</fullName>
    </submittedName>
</protein>
<reference evidence="2" key="1">
    <citation type="submission" date="2020-10" db="EMBL/GenBank/DDBJ databases">
        <title>High-Quality Genome Resource of Clonostachys rosea strain S41 by Oxford Nanopore Long-Read Sequencing.</title>
        <authorList>
            <person name="Wang H."/>
        </authorList>
    </citation>
    <scope>NUCLEOTIDE SEQUENCE</scope>
    <source>
        <strain evidence="2">S41</strain>
    </source>
</reference>
<proteinExistence type="predicted"/>
<feature type="region of interest" description="Disordered" evidence="1">
    <location>
        <begin position="160"/>
        <end position="194"/>
    </location>
</feature>
<name>A0A8H7N9T7_BIOOC</name>
<evidence type="ECO:0000256" key="1">
    <source>
        <dbReference type="SAM" id="MobiDB-lite"/>
    </source>
</evidence>
<dbReference type="EMBL" id="JADCTT010000005">
    <property type="protein sequence ID" value="KAF9751715.1"/>
    <property type="molecule type" value="Genomic_DNA"/>
</dbReference>
<evidence type="ECO:0000313" key="2">
    <source>
        <dbReference type="EMBL" id="KAF9751715.1"/>
    </source>
</evidence>
<sequence length="560" mass="62496">MRSSRSQALWSRKDIMNRFTSSAIPSTATRVTLKPNFTAGLFMNGRGPLSGPNTDPVDLEPPIDKSSAPMIPSGNLETTVPENDQGEEENLEQRQLRTRNRRRNYFDEAEDFFAHRHWNHERPSNMNDAMAAQTKEANPTWEASKGHNMQESPLKGDLEGRALDGKACPQPDKSGMRDVLESNTGPDPPAPVVSKTEALVSSPESDGSSIPTPILRRLFQTGVFSYQNSFAKDQRETRAPEREEIIPDSHLNGLGNNRGLETNQFLVCDTQPSTEEIKHSVEPGYGVPGLHEKLREDNSDTPNYMANHMTGLPGEIRPDSLKQAQFAGMDSHLKVWVTSSENTTLPMHHHMFEADYFPNEIGQRWADQAPPPSKFPLPVSGYPWASKEVHDCERRDIPTLEQAILPTAPLAPVAVPVDNYSNQPFVGSPILEEPTASIPSARADPMMDNERLNMQFRGASPDPTGKLMDSSVELGQLENELLPSYGIKHDIIEEHGYRISDYSSSAFLTPGFDPLPRFMDRATSRLSGRKEDLSNRRGTETTEGTIDLDMARFWRPNPFL</sequence>
<gene>
    <name evidence="2" type="ORF">IM811_013509</name>
</gene>
<comment type="caution">
    <text evidence="2">The sequence shown here is derived from an EMBL/GenBank/DDBJ whole genome shotgun (WGS) entry which is preliminary data.</text>
</comment>
<organism evidence="2 3">
    <name type="scientific">Bionectria ochroleuca</name>
    <name type="common">Gliocladium roseum</name>
    <dbReference type="NCBI Taxonomy" id="29856"/>
    <lineage>
        <taxon>Eukaryota</taxon>
        <taxon>Fungi</taxon>
        <taxon>Dikarya</taxon>
        <taxon>Ascomycota</taxon>
        <taxon>Pezizomycotina</taxon>
        <taxon>Sordariomycetes</taxon>
        <taxon>Hypocreomycetidae</taxon>
        <taxon>Hypocreales</taxon>
        <taxon>Bionectriaceae</taxon>
        <taxon>Clonostachys</taxon>
    </lineage>
</organism>